<accession>A0A931G3Q6</accession>
<evidence type="ECO:0000313" key="2">
    <source>
        <dbReference type="EMBL" id="MBG0737983.1"/>
    </source>
</evidence>
<sequence length="145" mass="15249">MAWEGGHSLHVTGQAAEGQSVTVHLFKTDLPVPPGTRASLRLLGFPDTAAAELGLTFKDAPNAPVWLPLHGKGQPPSADGGWSTAESNVSRFNKRQLARVSLRFSAGKDGGLDFRLGQLRSRRTADSSPGSRADSLCSASSGQAR</sequence>
<protein>
    <submittedName>
        <fullName evidence="2">Uncharacterized protein</fullName>
    </submittedName>
</protein>
<organism evidence="2 3">
    <name type="scientific">Arthrobacter terrae</name>
    <dbReference type="NCBI Taxonomy" id="2935737"/>
    <lineage>
        <taxon>Bacteria</taxon>
        <taxon>Bacillati</taxon>
        <taxon>Actinomycetota</taxon>
        <taxon>Actinomycetes</taxon>
        <taxon>Micrococcales</taxon>
        <taxon>Micrococcaceae</taxon>
        <taxon>Arthrobacter</taxon>
    </lineage>
</organism>
<proteinExistence type="predicted"/>
<keyword evidence="3" id="KW-1185">Reference proteome</keyword>
<dbReference type="Proteomes" id="UP000655366">
    <property type="component" value="Unassembled WGS sequence"/>
</dbReference>
<dbReference type="EMBL" id="JADNYM010000001">
    <property type="protein sequence ID" value="MBG0737983.1"/>
    <property type="molecule type" value="Genomic_DNA"/>
</dbReference>
<dbReference type="AlphaFoldDB" id="A0A931G3Q6"/>
<dbReference type="RefSeq" id="WP_196394923.1">
    <property type="nucleotide sequence ID" value="NZ_JADNYM010000001.1"/>
</dbReference>
<evidence type="ECO:0000256" key="1">
    <source>
        <dbReference type="SAM" id="MobiDB-lite"/>
    </source>
</evidence>
<dbReference type="Gene3D" id="2.60.120.260">
    <property type="entry name" value="Galactose-binding domain-like"/>
    <property type="match status" value="1"/>
</dbReference>
<name>A0A931G3Q6_9MICC</name>
<gene>
    <name evidence="2" type="ORF">IV500_00820</name>
</gene>
<feature type="region of interest" description="Disordered" evidence="1">
    <location>
        <begin position="120"/>
        <end position="145"/>
    </location>
</feature>
<comment type="caution">
    <text evidence="2">The sequence shown here is derived from an EMBL/GenBank/DDBJ whole genome shotgun (WGS) entry which is preliminary data.</text>
</comment>
<evidence type="ECO:0000313" key="3">
    <source>
        <dbReference type="Proteomes" id="UP000655366"/>
    </source>
</evidence>
<reference evidence="2 3" key="1">
    <citation type="submission" date="2020-11" db="EMBL/GenBank/DDBJ databases">
        <title>Arthrobacter antarcticus sp. nov., isolated from Antarctic Soil.</title>
        <authorList>
            <person name="Li J."/>
        </authorList>
    </citation>
    <scope>NUCLEOTIDE SEQUENCE [LARGE SCALE GENOMIC DNA]</scope>
    <source>
        <strain evidence="2 3">Z1-20</strain>
    </source>
</reference>